<dbReference type="EMBL" id="RXIC02000025">
    <property type="protein sequence ID" value="KAB1207855.1"/>
    <property type="molecule type" value="Genomic_DNA"/>
</dbReference>
<keyword evidence="1" id="KW-0677">Repeat</keyword>
<dbReference type="InterPro" id="IPR000225">
    <property type="entry name" value="Armadillo"/>
</dbReference>
<dbReference type="PANTHER" id="PTHR46168">
    <property type="entry name" value="ARMADILLO REPEAT ONLY 4"/>
    <property type="match status" value="1"/>
</dbReference>
<protein>
    <recommendedName>
        <fullName evidence="3">DUF7792 domain-containing protein</fullName>
    </recommendedName>
</protein>
<sequence length="617" mass="67914">MDSEEKLLKDELSSTIQLSERVLLAVDDAASFKGECFDVAKLVNRLSHALRKLVRFATAVRSLYERPIRRVIAAVSNNLECALSLVRKCRSRNVVLRVVTIVSGSDFKRLIVLLESSVGDMIWLLSVFDIENATGGAGAGAFGVFSLPPIATNDPILALVWSCIVSLQMAQLAVRIEAASQLGSVASDNDRNKHIIFDEGGVPPLLKLLEEGTSPDAQIAAASALYILANDQEIVRKIVNELGVQIMVQVLENSPMKVQSQVASLVARMAEYDPLAQEQFARENLIRLLVSLLLFETFGNDHNAQLGNQSIHSIVEINKEKEAFSQPSEGPHASSSARASYWYNYYHSFDGGKHRREREQEKPEVKLSLKISCAEALWKLAKGSLSNSRRICETKGLLCLAKLVEKEEGELQQHCLMTIVEIAAAAESNADLRRAAFKPNSPAAKAIVNQLLRVIGEFNSPFLLCLAIKSIGSLARTFPARETRVIGSLVTQLGHGNLDVAVEAAISLEKFACPGNFLRMEHSKTIMEFNGVPHLMRMLRGNEMTKLHGLILLCYLALHAENGEALEEAGVLTVLKGADRTHVVAHNPELRFLVPEAIPLLTRYRKGLHSQRLPFLP</sequence>
<keyword evidence="5" id="KW-1185">Reference proteome</keyword>
<proteinExistence type="predicted"/>
<name>A0A6A1V626_9ROSI</name>
<dbReference type="InterPro" id="IPR016024">
    <property type="entry name" value="ARM-type_fold"/>
</dbReference>
<feature type="repeat" description="ARM" evidence="2">
    <location>
        <begin position="200"/>
        <end position="243"/>
    </location>
</feature>
<dbReference type="InterPro" id="IPR011989">
    <property type="entry name" value="ARM-like"/>
</dbReference>
<feature type="domain" description="DUF7792" evidence="3">
    <location>
        <begin position="9"/>
        <end position="129"/>
    </location>
</feature>
<dbReference type="Pfam" id="PF25055">
    <property type="entry name" value="DUF7792"/>
    <property type="match status" value="1"/>
</dbReference>
<accession>A0A6A1V626</accession>
<reference evidence="4 5" key="1">
    <citation type="journal article" date="2019" name="Plant Biotechnol. J.">
        <title>The red bayberry genome and genetic basis of sex determination.</title>
        <authorList>
            <person name="Jia H.M."/>
            <person name="Jia H.J."/>
            <person name="Cai Q.L."/>
            <person name="Wang Y."/>
            <person name="Zhao H.B."/>
            <person name="Yang W.F."/>
            <person name="Wang G.Y."/>
            <person name="Li Y.H."/>
            <person name="Zhan D.L."/>
            <person name="Shen Y.T."/>
            <person name="Niu Q.F."/>
            <person name="Chang L."/>
            <person name="Qiu J."/>
            <person name="Zhao L."/>
            <person name="Xie H.B."/>
            <person name="Fu W.Y."/>
            <person name="Jin J."/>
            <person name="Li X.W."/>
            <person name="Jiao Y."/>
            <person name="Zhou C.C."/>
            <person name="Tu T."/>
            <person name="Chai C.Y."/>
            <person name="Gao J.L."/>
            <person name="Fan L.J."/>
            <person name="van de Weg E."/>
            <person name="Wang J.Y."/>
            <person name="Gao Z.S."/>
        </authorList>
    </citation>
    <scope>NUCLEOTIDE SEQUENCE [LARGE SCALE GENOMIC DNA]</scope>
    <source>
        <tissue evidence="4">Leaves</tissue>
    </source>
</reference>
<dbReference type="Pfam" id="PF00514">
    <property type="entry name" value="Arm"/>
    <property type="match status" value="1"/>
</dbReference>
<dbReference type="Proteomes" id="UP000516437">
    <property type="component" value="Chromosome 7"/>
</dbReference>
<evidence type="ECO:0000313" key="5">
    <source>
        <dbReference type="Proteomes" id="UP000516437"/>
    </source>
</evidence>
<dbReference type="InterPro" id="IPR056694">
    <property type="entry name" value="DUF7792"/>
</dbReference>
<dbReference type="PANTHER" id="PTHR46168:SF1">
    <property type="entry name" value="ARMADILLO REPEAT ONLY 4"/>
    <property type="match status" value="1"/>
</dbReference>
<evidence type="ECO:0000259" key="3">
    <source>
        <dbReference type="Pfam" id="PF25055"/>
    </source>
</evidence>
<evidence type="ECO:0000256" key="2">
    <source>
        <dbReference type="PROSITE-ProRule" id="PRU00259"/>
    </source>
</evidence>
<dbReference type="GO" id="GO:0007166">
    <property type="term" value="P:cell surface receptor signaling pathway"/>
    <property type="evidence" value="ECO:0007669"/>
    <property type="project" value="InterPro"/>
</dbReference>
<organism evidence="4 5">
    <name type="scientific">Morella rubra</name>
    <name type="common">Chinese bayberry</name>
    <dbReference type="NCBI Taxonomy" id="262757"/>
    <lineage>
        <taxon>Eukaryota</taxon>
        <taxon>Viridiplantae</taxon>
        <taxon>Streptophyta</taxon>
        <taxon>Embryophyta</taxon>
        <taxon>Tracheophyta</taxon>
        <taxon>Spermatophyta</taxon>
        <taxon>Magnoliopsida</taxon>
        <taxon>eudicotyledons</taxon>
        <taxon>Gunneridae</taxon>
        <taxon>Pentapetalae</taxon>
        <taxon>rosids</taxon>
        <taxon>fabids</taxon>
        <taxon>Fagales</taxon>
        <taxon>Myricaceae</taxon>
        <taxon>Morella</taxon>
    </lineage>
</organism>
<evidence type="ECO:0000256" key="1">
    <source>
        <dbReference type="ARBA" id="ARBA00022737"/>
    </source>
</evidence>
<dbReference type="PROSITE" id="PS50176">
    <property type="entry name" value="ARM_REPEAT"/>
    <property type="match status" value="1"/>
</dbReference>
<dbReference type="Gene3D" id="1.20.930.20">
    <property type="entry name" value="Adaptor protein Cbl, N-terminal domain"/>
    <property type="match status" value="1"/>
</dbReference>
<gene>
    <name evidence="4" type="ORF">CJ030_MR7G004123</name>
</gene>
<dbReference type="AlphaFoldDB" id="A0A6A1V626"/>
<comment type="caution">
    <text evidence="4">The sequence shown here is derived from an EMBL/GenBank/DDBJ whole genome shotgun (WGS) entry which is preliminary data.</text>
</comment>
<dbReference type="SMART" id="SM00185">
    <property type="entry name" value="ARM"/>
    <property type="match status" value="3"/>
</dbReference>
<dbReference type="Gene3D" id="1.25.10.10">
    <property type="entry name" value="Leucine-rich Repeat Variant"/>
    <property type="match status" value="2"/>
</dbReference>
<dbReference type="OrthoDB" id="1683831at2759"/>
<dbReference type="SUPFAM" id="SSF48371">
    <property type="entry name" value="ARM repeat"/>
    <property type="match status" value="1"/>
</dbReference>
<dbReference type="InterPro" id="IPR036537">
    <property type="entry name" value="Adaptor_Cbl_N_dom_sf"/>
</dbReference>
<evidence type="ECO:0000313" key="4">
    <source>
        <dbReference type="EMBL" id="KAB1207855.1"/>
    </source>
</evidence>